<evidence type="ECO:0000256" key="6">
    <source>
        <dbReference type="ARBA" id="ARBA00023134"/>
    </source>
</evidence>
<evidence type="ECO:0000256" key="2">
    <source>
        <dbReference type="ARBA" id="ARBA00022679"/>
    </source>
</evidence>
<comment type="caution">
    <text evidence="8">Lacks conserved residue(s) required for the propagation of feature annotation.</text>
</comment>
<feature type="binding site" evidence="8">
    <location>
        <position position="105"/>
    </location>
    <ligand>
        <name>Mg(2+)</name>
        <dbReference type="ChEBI" id="CHEBI:18420"/>
    </ligand>
</feature>
<feature type="binding site" evidence="8">
    <location>
        <position position="105"/>
    </location>
    <ligand>
        <name>GTP</name>
        <dbReference type="ChEBI" id="CHEBI:37565"/>
    </ligand>
</feature>
<comment type="function">
    <text evidence="8">Transfers a GMP moiety from GTP to Mo-molybdopterin (Mo-MPT) cofactor (Moco or molybdenum cofactor) to form Mo-molybdopterin guanine dinucleotide (Mo-MGD) cofactor.</text>
</comment>
<feature type="binding site" evidence="8">
    <location>
        <begin position="14"/>
        <end position="16"/>
    </location>
    <ligand>
        <name>GTP</name>
        <dbReference type="ChEBI" id="CHEBI:37565"/>
    </ligand>
</feature>
<gene>
    <name evidence="8 10" type="primary">mobA</name>
    <name evidence="10" type="ORF">KDX31_16175</name>
</gene>
<keyword evidence="1 8" id="KW-0963">Cytoplasm</keyword>
<accession>A0ABY5GUT5</accession>
<dbReference type="NCBIfam" id="TIGR02665">
    <property type="entry name" value="molyb_mobA"/>
    <property type="match status" value="1"/>
</dbReference>
<evidence type="ECO:0000256" key="1">
    <source>
        <dbReference type="ARBA" id="ARBA00022490"/>
    </source>
</evidence>
<evidence type="ECO:0000313" key="11">
    <source>
        <dbReference type="Proteomes" id="UP001059950"/>
    </source>
</evidence>
<evidence type="ECO:0000256" key="3">
    <source>
        <dbReference type="ARBA" id="ARBA00022723"/>
    </source>
</evidence>
<keyword evidence="11" id="KW-1185">Reference proteome</keyword>
<evidence type="ECO:0000256" key="7">
    <source>
        <dbReference type="ARBA" id="ARBA00023150"/>
    </source>
</evidence>
<dbReference type="EC" id="2.7.7.77" evidence="8"/>
<comment type="cofactor">
    <cofactor evidence="8">
        <name>Mg(2+)</name>
        <dbReference type="ChEBI" id="CHEBI:18420"/>
    </cofactor>
</comment>
<evidence type="ECO:0000313" key="10">
    <source>
        <dbReference type="EMBL" id="UTW02855.1"/>
    </source>
</evidence>
<evidence type="ECO:0000259" key="9">
    <source>
        <dbReference type="Pfam" id="PF12804"/>
    </source>
</evidence>
<evidence type="ECO:0000256" key="5">
    <source>
        <dbReference type="ARBA" id="ARBA00022842"/>
    </source>
</evidence>
<dbReference type="InterPro" id="IPR025877">
    <property type="entry name" value="MobA-like_NTP_Trfase"/>
</dbReference>
<dbReference type="PANTHER" id="PTHR19136:SF81">
    <property type="entry name" value="MOLYBDENUM COFACTOR GUANYLYLTRANSFERASE"/>
    <property type="match status" value="1"/>
</dbReference>
<keyword evidence="6 8" id="KW-0342">GTP-binding</keyword>
<sequence length="196" mass="21092">MSGTGFNRLAGVVLAGGQGSRMGGQDKGLLSFREAPMISWTLQQVRPVVDQLLISCNRNEHLYAGFGETLVGDRKAGFGGPLAGVEAALAALEADVSHLLVLPCDTPLVSQQVLGLLVRHARLYPGHIVFLKTGAREHYLHAIIPVCYRAALEQWLASGQGAVGRWYRQLPHVALDVSRDSDCLLNFNTPELLAVG</sequence>
<keyword evidence="10" id="KW-0548">Nucleotidyltransferase</keyword>
<dbReference type="HAMAP" id="MF_00316">
    <property type="entry name" value="MobA"/>
    <property type="match status" value="1"/>
</dbReference>
<comment type="domain">
    <text evidence="8">The N-terminal domain determines nucleotide recognition and specific binding, while the C-terminal domain determines the specific binding to the target protein.</text>
</comment>
<comment type="subcellular location">
    <subcellularLocation>
        <location evidence="8">Cytoplasm</location>
    </subcellularLocation>
</comment>
<evidence type="ECO:0000256" key="4">
    <source>
        <dbReference type="ARBA" id="ARBA00022741"/>
    </source>
</evidence>
<dbReference type="InterPro" id="IPR029044">
    <property type="entry name" value="Nucleotide-diphossugar_trans"/>
</dbReference>
<evidence type="ECO:0000256" key="8">
    <source>
        <dbReference type="HAMAP-Rule" id="MF_00316"/>
    </source>
</evidence>
<comment type="catalytic activity">
    <reaction evidence="8">
        <text>Mo-molybdopterin + GTP + H(+) = Mo-molybdopterin guanine dinucleotide + diphosphate</text>
        <dbReference type="Rhea" id="RHEA:34243"/>
        <dbReference type="ChEBI" id="CHEBI:15378"/>
        <dbReference type="ChEBI" id="CHEBI:33019"/>
        <dbReference type="ChEBI" id="CHEBI:37565"/>
        <dbReference type="ChEBI" id="CHEBI:71302"/>
        <dbReference type="ChEBI" id="CHEBI:71310"/>
        <dbReference type="EC" id="2.7.7.77"/>
    </reaction>
</comment>
<comment type="subunit">
    <text evidence="8">Monomer.</text>
</comment>
<dbReference type="GO" id="GO:0061603">
    <property type="term" value="F:molybdenum cofactor guanylyltransferase activity"/>
    <property type="evidence" value="ECO:0007669"/>
    <property type="project" value="UniProtKB-EC"/>
</dbReference>
<dbReference type="Proteomes" id="UP001059950">
    <property type="component" value="Chromosome"/>
</dbReference>
<feature type="binding site" evidence="8">
    <location>
        <position position="27"/>
    </location>
    <ligand>
        <name>GTP</name>
        <dbReference type="ChEBI" id="CHEBI:37565"/>
    </ligand>
</feature>
<reference evidence="10" key="1">
    <citation type="submission" date="2021-04" db="EMBL/GenBank/DDBJ databases">
        <title>Oceanospirillales bacteria with DddD are important DMSP degraders in coastal seawater.</title>
        <authorList>
            <person name="Liu J."/>
        </authorList>
    </citation>
    <scope>NUCLEOTIDE SEQUENCE</scope>
    <source>
        <strain evidence="10">GY6</strain>
    </source>
</reference>
<dbReference type="InterPro" id="IPR013482">
    <property type="entry name" value="Molybde_CF_guanTrfase"/>
</dbReference>
<proteinExistence type="inferred from homology"/>
<keyword evidence="7 8" id="KW-0501">Molybdenum cofactor biosynthesis</keyword>
<keyword evidence="4 8" id="KW-0547">Nucleotide-binding</keyword>
<dbReference type="PANTHER" id="PTHR19136">
    <property type="entry name" value="MOLYBDENUM COFACTOR GUANYLYLTRANSFERASE"/>
    <property type="match status" value="1"/>
</dbReference>
<organism evidence="10 11">
    <name type="scientific">Amphritea atlantica</name>
    <dbReference type="NCBI Taxonomy" id="355243"/>
    <lineage>
        <taxon>Bacteria</taxon>
        <taxon>Pseudomonadati</taxon>
        <taxon>Pseudomonadota</taxon>
        <taxon>Gammaproteobacteria</taxon>
        <taxon>Oceanospirillales</taxon>
        <taxon>Oceanospirillaceae</taxon>
        <taxon>Amphritea</taxon>
    </lineage>
</organism>
<keyword evidence="2 8" id="KW-0808">Transferase</keyword>
<name>A0ABY5GUT5_9GAMM</name>
<dbReference type="CDD" id="cd02503">
    <property type="entry name" value="MobA"/>
    <property type="match status" value="1"/>
</dbReference>
<keyword evidence="3 8" id="KW-0479">Metal-binding</keyword>
<keyword evidence="5 8" id="KW-0460">Magnesium</keyword>
<dbReference type="Gene3D" id="3.90.550.10">
    <property type="entry name" value="Spore Coat Polysaccharide Biosynthesis Protein SpsA, Chain A"/>
    <property type="match status" value="1"/>
</dbReference>
<dbReference type="Pfam" id="PF12804">
    <property type="entry name" value="NTP_transf_3"/>
    <property type="match status" value="1"/>
</dbReference>
<dbReference type="SUPFAM" id="SSF53448">
    <property type="entry name" value="Nucleotide-diphospho-sugar transferases"/>
    <property type="match status" value="1"/>
</dbReference>
<feature type="domain" description="MobA-like NTP transferase" evidence="9">
    <location>
        <begin position="11"/>
        <end position="170"/>
    </location>
</feature>
<comment type="similarity">
    <text evidence="8">Belongs to the MobA family.</text>
</comment>
<feature type="binding site" evidence="8">
    <location>
        <position position="73"/>
    </location>
    <ligand>
        <name>GTP</name>
        <dbReference type="ChEBI" id="CHEBI:37565"/>
    </ligand>
</feature>
<protein>
    <recommendedName>
        <fullName evidence="8">Molybdenum cofactor guanylyltransferase</fullName>
        <shortName evidence="8">MoCo guanylyltransferase</shortName>
        <ecNumber evidence="8">2.7.7.77</ecNumber>
    </recommendedName>
    <alternativeName>
        <fullName evidence="8">GTP:molybdopterin guanylyltransferase</fullName>
    </alternativeName>
    <alternativeName>
        <fullName evidence="8">Mo-MPT guanylyltransferase</fullName>
    </alternativeName>
    <alternativeName>
        <fullName evidence="8">Molybdopterin guanylyltransferase</fullName>
    </alternativeName>
    <alternativeName>
        <fullName evidence="8">Molybdopterin-guanine dinucleotide synthase</fullName>
        <shortName evidence="8">MGD synthase</shortName>
    </alternativeName>
</protein>
<dbReference type="EMBL" id="CP073344">
    <property type="protein sequence ID" value="UTW02855.1"/>
    <property type="molecule type" value="Genomic_DNA"/>
</dbReference>